<dbReference type="PRINTS" id="PR00757">
    <property type="entry name" value="AMINEOXDASEF"/>
</dbReference>
<dbReference type="InterPro" id="IPR036188">
    <property type="entry name" value="FAD/NAD-bd_sf"/>
</dbReference>
<dbReference type="RefSeq" id="WP_271636200.1">
    <property type="nucleotide sequence ID" value="NZ_CP094970.1"/>
</dbReference>
<dbReference type="SUPFAM" id="SSF51905">
    <property type="entry name" value="FAD/NAD(P)-binding domain"/>
    <property type="match status" value="1"/>
</dbReference>
<dbReference type="Proteomes" id="UP001164390">
    <property type="component" value="Chromosome"/>
</dbReference>
<reference evidence="6" key="1">
    <citation type="submission" date="2022-01" db="EMBL/GenBank/DDBJ databases">
        <title>Nocardioidaceae gen. sp. A5X3R13.</title>
        <authorList>
            <person name="Lopez Marin M.A."/>
            <person name="Uhlik O."/>
        </authorList>
    </citation>
    <scope>NUCLEOTIDE SEQUENCE</scope>
    <source>
        <strain evidence="6">A5X3R13</strain>
    </source>
</reference>
<evidence type="ECO:0000256" key="3">
    <source>
        <dbReference type="ARBA" id="ARBA00023002"/>
    </source>
</evidence>
<comment type="similarity">
    <text evidence="2">Belongs to the flavin monoamine oxidase family.</text>
</comment>
<keyword evidence="7" id="KW-1185">Reference proteome</keyword>
<gene>
    <name evidence="6" type="ORF">L0C25_09255</name>
</gene>
<dbReference type="InterPro" id="IPR050703">
    <property type="entry name" value="Flavin_MAO"/>
</dbReference>
<dbReference type="GO" id="GO:0016491">
    <property type="term" value="F:oxidoreductase activity"/>
    <property type="evidence" value="ECO:0007669"/>
    <property type="project" value="UniProtKB-KW"/>
</dbReference>
<evidence type="ECO:0000313" key="6">
    <source>
        <dbReference type="EMBL" id="UYM07241.1"/>
    </source>
</evidence>
<feature type="domain" description="Amine oxidase" evidence="5">
    <location>
        <begin position="18"/>
        <end position="449"/>
    </location>
</feature>
<evidence type="ECO:0000256" key="1">
    <source>
        <dbReference type="ARBA" id="ARBA00001974"/>
    </source>
</evidence>
<dbReference type="PANTHER" id="PTHR43563">
    <property type="entry name" value="AMINE OXIDASE"/>
    <property type="match status" value="1"/>
</dbReference>
<organism evidence="6 7">
    <name type="scientific">Solicola gregarius</name>
    <dbReference type="NCBI Taxonomy" id="2908642"/>
    <lineage>
        <taxon>Bacteria</taxon>
        <taxon>Bacillati</taxon>
        <taxon>Actinomycetota</taxon>
        <taxon>Actinomycetes</taxon>
        <taxon>Propionibacteriales</taxon>
        <taxon>Nocardioidaceae</taxon>
        <taxon>Solicola</taxon>
    </lineage>
</organism>
<name>A0AA46YN90_9ACTN</name>
<accession>A0AA46YN90</accession>
<evidence type="ECO:0000256" key="4">
    <source>
        <dbReference type="PIRSR" id="PIRSR601613-1"/>
    </source>
</evidence>
<comment type="cofactor">
    <cofactor evidence="1">
        <name>FAD</name>
        <dbReference type="ChEBI" id="CHEBI:57692"/>
    </cofactor>
</comment>
<feature type="binding site" evidence="4">
    <location>
        <position position="426"/>
    </location>
    <ligand>
        <name>FAD</name>
        <dbReference type="ChEBI" id="CHEBI:57692"/>
    </ligand>
</feature>
<dbReference type="InterPro" id="IPR001613">
    <property type="entry name" value="Flavin_amine_oxidase"/>
</dbReference>
<dbReference type="Pfam" id="PF01593">
    <property type="entry name" value="Amino_oxidase"/>
    <property type="match status" value="1"/>
</dbReference>
<dbReference type="Gene3D" id="3.90.660.10">
    <property type="match status" value="1"/>
</dbReference>
<dbReference type="SUPFAM" id="SSF54373">
    <property type="entry name" value="FAD-linked reductases, C-terminal domain"/>
    <property type="match status" value="1"/>
</dbReference>
<dbReference type="Gene3D" id="1.10.405.10">
    <property type="entry name" value="Guanine Nucleotide Dissociation Inhibitor, domain 1"/>
    <property type="match status" value="1"/>
</dbReference>
<sequence>MAQQSELEADIAVVGAGLSGLAAARRLVAYGRSVVVLEARDRVGGRLLNEPIGGGAVVEVGGQWVGPTQDRVLAVIDELGLSTYATYDEGDKLFEMNGRIRRYRGEVPRLNPVVLADIAQAQFRLDRMSRTVPLERPWEARNAEQWDRETFASWMHRNVRTAGGRAFCTLVCEAVWAVHPADLSLLHFLFYNASGGGLDRLISTDAGAQKWRVTDGSQRIAERMAEDLGEQVVLSSPVRRIEQHSTGVAVTSDRHRVRAAHVVVALPPTLTNRIAYDPPLPGIRDQLCQRYAQGTVIKTMAVYPEPFWREDGLSGQVTSATGPVKVCFDNSVPGDGRGVLLGFLEGNQARTLGQLPLAERREQVLDCFTRMFGPRAAKPKTYIERSWAEEEWTRGCYGGFLPPGGWTGHGRAIREPVGRVHWAGTETATVWNGYMDGALTAGERAADEALAAR</sequence>
<feature type="binding site" evidence="4">
    <location>
        <begin position="38"/>
        <end position="39"/>
    </location>
    <ligand>
        <name>FAD</name>
        <dbReference type="ChEBI" id="CHEBI:57692"/>
    </ligand>
</feature>
<feature type="binding site" evidence="4">
    <location>
        <position position="238"/>
    </location>
    <ligand>
        <name>FAD</name>
        <dbReference type="ChEBI" id="CHEBI:57692"/>
    </ligand>
</feature>
<dbReference type="InterPro" id="IPR002937">
    <property type="entry name" value="Amino_oxidase"/>
</dbReference>
<dbReference type="EMBL" id="CP094970">
    <property type="protein sequence ID" value="UYM07241.1"/>
    <property type="molecule type" value="Genomic_DNA"/>
</dbReference>
<dbReference type="Gene3D" id="3.50.50.60">
    <property type="entry name" value="FAD/NAD(P)-binding domain"/>
    <property type="match status" value="1"/>
</dbReference>
<evidence type="ECO:0000259" key="5">
    <source>
        <dbReference type="Pfam" id="PF01593"/>
    </source>
</evidence>
<keyword evidence="3" id="KW-0560">Oxidoreductase</keyword>
<feature type="binding site" evidence="4">
    <location>
        <position position="343"/>
    </location>
    <ligand>
        <name>substrate</name>
    </ligand>
</feature>
<dbReference type="KEGG" id="sgrg:L0C25_09255"/>
<proteinExistence type="inferred from homology"/>
<protein>
    <submittedName>
        <fullName evidence="6">Flavin monoamine oxidase family protein</fullName>
    </submittedName>
</protein>
<dbReference type="AlphaFoldDB" id="A0AA46YN90"/>
<dbReference type="PANTHER" id="PTHR43563:SF1">
    <property type="entry name" value="AMINE OXIDASE [FLAVIN-CONTAINING] B"/>
    <property type="match status" value="1"/>
</dbReference>
<evidence type="ECO:0000313" key="7">
    <source>
        <dbReference type="Proteomes" id="UP001164390"/>
    </source>
</evidence>
<feature type="binding site" evidence="4">
    <location>
        <position position="19"/>
    </location>
    <ligand>
        <name>FAD</name>
        <dbReference type="ChEBI" id="CHEBI:57692"/>
    </ligand>
</feature>
<evidence type="ECO:0000256" key="2">
    <source>
        <dbReference type="ARBA" id="ARBA00005995"/>
    </source>
</evidence>